<reference evidence="8" key="2">
    <citation type="journal article" date="2023" name="ISME Commun">
        <title>Characterization of a bloom-associated alphaproteobacterial lineage, 'Candidatus Phycosocius': insights into freshwater algal-bacterial interactions.</title>
        <authorList>
            <person name="Tanabe Y."/>
            <person name="Yamaguchi H."/>
            <person name="Yoshida M."/>
            <person name="Kai A."/>
            <person name="Okazaki Y."/>
        </authorList>
    </citation>
    <scope>NUCLEOTIDE SEQUENCE</scope>
    <source>
        <strain evidence="8">BOTRYCO-1</strain>
    </source>
</reference>
<name>A0ABQ4PYQ9_9PROT</name>
<dbReference type="InterPro" id="IPR046348">
    <property type="entry name" value="SIS_dom_sf"/>
</dbReference>
<dbReference type="Pfam" id="PF00571">
    <property type="entry name" value="CBS"/>
    <property type="match status" value="2"/>
</dbReference>
<dbReference type="CDD" id="cd05014">
    <property type="entry name" value="SIS_Kpsf"/>
    <property type="match status" value="1"/>
</dbReference>
<comment type="similarity">
    <text evidence="1 4">Belongs to the SIS family. GutQ/KpsF subfamily.</text>
</comment>
<evidence type="ECO:0000313" key="8">
    <source>
        <dbReference type="EMBL" id="GIU68125.1"/>
    </source>
</evidence>
<evidence type="ECO:0000313" key="9">
    <source>
        <dbReference type="Proteomes" id="UP001161064"/>
    </source>
</evidence>
<dbReference type="PIRSF" id="PIRSF004692">
    <property type="entry name" value="KdsD_KpsF"/>
    <property type="match status" value="1"/>
</dbReference>
<feature type="domain" description="SIS" evidence="7">
    <location>
        <begin position="35"/>
        <end position="178"/>
    </location>
</feature>
<keyword evidence="3 5" id="KW-0129">CBS domain</keyword>
<dbReference type="InterPro" id="IPR001347">
    <property type="entry name" value="SIS_dom"/>
</dbReference>
<dbReference type="Gene3D" id="3.10.580.10">
    <property type="entry name" value="CBS-domain"/>
    <property type="match status" value="1"/>
</dbReference>
<dbReference type="CDD" id="cd04604">
    <property type="entry name" value="CBS_pair_SIS_assoc"/>
    <property type="match status" value="1"/>
</dbReference>
<evidence type="ECO:0000256" key="5">
    <source>
        <dbReference type="PROSITE-ProRule" id="PRU00703"/>
    </source>
</evidence>
<keyword evidence="2" id="KW-0677">Repeat</keyword>
<keyword evidence="9" id="KW-1185">Reference proteome</keyword>
<proteinExistence type="inferred from homology"/>
<protein>
    <submittedName>
        <fullName evidence="8">Arabinose-5-phosphate isomerase</fullName>
    </submittedName>
</protein>
<evidence type="ECO:0000256" key="1">
    <source>
        <dbReference type="ARBA" id="ARBA00008165"/>
    </source>
</evidence>
<sequence length="320" mass="33868">MSQPPAITAAYRVLDLEIQGLALLRAGIGTDFIAVVDLVSKMNGRLICAGVGKSGHVARKIAATLASTGTPSQFIHPTEASHGDMGMIGSDDILLILSKSGEAPELSDMIAYAKRFNIPLIAMTAQADSVLGKAGDYLMLLPDAPEACGETRAPTTSTTMQMAYGDALSVALLEQRGFTAQDFRVYHPGGKLGAMLKSVADLMHKEADLPLVDEATPMLEALLVMTAKRFGCAGVIDADHKLVGIITDGDVRRRAGTDFAQLVARDLMTTHPMVICPTALAAEALAQLNQSGRTVVFATDDHKRPVGILHLHDLLRAGVM</sequence>
<comment type="caution">
    <text evidence="8">The sequence shown here is derived from an EMBL/GenBank/DDBJ whole genome shotgun (WGS) entry which is preliminary data.</text>
</comment>
<dbReference type="EMBL" id="BPFZ01000022">
    <property type="protein sequence ID" value="GIU68125.1"/>
    <property type="molecule type" value="Genomic_DNA"/>
</dbReference>
<dbReference type="RefSeq" id="WP_284361762.1">
    <property type="nucleotide sequence ID" value="NZ_BPFZ01000022.1"/>
</dbReference>
<dbReference type="InterPro" id="IPR004800">
    <property type="entry name" value="KdsD/KpsF-type"/>
</dbReference>
<dbReference type="InterPro" id="IPR046342">
    <property type="entry name" value="CBS_dom_sf"/>
</dbReference>
<evidence type="ECO:0000256" key="2">
    <source>
        <dbReference type="ARBA" id="ARBA00022737"/>
    </source>
</evidence>
<organism evidence="8 9">
    <name type="scientific">Candidatus Phycosocius spiralis</name>
    <dbReference type="NCBI Taxonomy" id="2815099"/>
    <lineage>
        <taxon>Bacteria</taxon>
        <taxon>Pseudomonadati</taxon>
        <taxon>Pseudomonadota</taxon>
        <taxon>Alphaproteobacteria</taxon>
        <taxon>Caulobacterales</taxon>
        <taxon>Caulobacterales incertae sedis</taxon>
        <taxon>Candidatus Phycosocius</taxon>
    </lineage>
</organism>
<dbReference type="SUPFAM" id="SSF53697">
    <property type="entry name" value="SIS domain"/>
    <property type="match status" value="1"/>
</dbReference>
<dbReference type="NCBIfam" id="TIGR00393">
    <property type="entry name" value="kpsF"/>
    <property type="match status" value="1"/>
</dbReference>
<evidence type="ECO:0000259" key="7">
    <source>
        <dbReference type="PROSITE" id="PS51464"/>
    </source>
</evidence>
<dbReference type="InterPro" id="IPR050986">
    <property type="entry name" value="GutQ/KpsF_isomerases"/>
</dbReference>
<gene>
    <name evidence="8" type="ORF">PsB1_2279</name>
</gene>
<evidence type="ECO:0000256" key="3">
    <source>
        <dbReference type="ARBA" id="ARBA00023122"/>
    </source>
</evidence>
<evidence type="ECO:0000256" key="4">
    <source>
        <dbReference type="PIRNR" id="PIRNR004692"/>
    </source>
</evidence>
<dbReference type="InterPro" id="IPR035474">
    <property type="entry name" value="SIS_Kpsf"/>
</dbReference>
<dbReference type="PROSITE" id="PS51371">
    <property type="entry name" value="CBS"/>
    <property type="match status" value="2"/>
</dbReference>
<accession>A0ABQ4PYQ9</accession>
<keyword evidence="8" id="KW-0413">Isomerase</keyword>
<feature type="domain" description="CBS" evidence="6">
    <location>
        <begin position="268"/>
        <end position="320"/>
    </location>
</feature>
<dbReference type="InterPro" id="IPR000644">
    <property type="entry name" value="CBS_dom"/>
</dbReference>
<dbReference type="Gene3D" id="3.40.50.10490">
    <property type="entry name" value="Glucose-6-phosphate isomerase like protein, domain 1"/>
    <property type="match status" value="1"/>
</dbReference>
<dbReference type="GO" id="GO:0016853">
    <property type="term" value="F:isomerase activity"/>
    <property type="evidence" value="ECO:0007669"/>
    <property type="project" value="UniProtKB-KW"/>
</dbReference>
<dbReference type="Proteomes" id="UP001161064">
    <property type="component" value="Unassembled WGS sequence"/>
</dbReference>
<reference evidence="8" key="1">
    <citation type="submission" date="2021-05" db="EMBL/GenBank/DDBJ databases">
        <authorList>
            <person name="Tanabe Y."/>
        </authorList>
    </citation>
    <scope>NUCLEOTIDE SEQUENCE</scope>
    <source>
        <strain evidence="8">BOTRYCO-1</strain>
    </source>
</reference>
<feature type="domain" description="CBS" evidence="6">
    <location>
        <begin position="203"/>
        <end position="262"/>
    </location>
</feature>
<dbReference type="PROSITE" id="PS51464">
    <property type="entry name" value="SIS"/>
    <property type="match status" value="1"/>
</dbReference>
<dbReference type="Pfam" id="PF01380">
    <property type="entry name" value="SIS"/>
    <property type="match status" value="1"/>
</dbReference>
<dbReference type="PANTHER" id="PTHR42745">
    <property type="match status" value="1"/>
</dbReference>
<dbReference type="SMART" id="SM00116">
    <property type="entry name" value="CBS"/>
    <property type="match status" value="1"/>
</dbReference>
<evidence type="ECO:0000259" key="6">
    <source>
        <dbReference type="PROSITE" id="PS51371"/>
    </source>
</evidence>
<dbReference type="PANTHER" id="PTHR42745:SF1">
    <property type="entry name" value="ARABINOSE 5-PHOSPHATE ISOMERASE KDSD"/>
    <property type="match status" value="1"/>
</dbReference>